<dbReference type="SUPFAM" id="SSF46785">
    <property type="entry name" value="Winged helix' DNA-binding domain"/>
    <property type="match status" value="1"/>
</dbReference>
<evidence type="ECO:0000313" key="5">
    <source>
        <dbReference type="EMBL" id="NBI28017.1"/>
    </source>
</evidence>
<dbReference type="GO" id="GO:0003677">
    <property type="term" value="F:DNA binding"/>
    <property type="evidence" value="ECO:0007669"/>
    <property type="project" value="UniProtKB-KW"/>
</dbReference>
<dbReference type="GO" id="GO:0003700">
    <property type="term" value="F:DNA-binding transcription factor activity"/>
    <property type="evidence" value="ECO:0007669"/>
    <property type="project" value="InterPro"/>
</dbReference>
<keyword evidence="6" id="KW-1185">Reference proteome</keyword>
<evidence type="ECO:0000313" key="6">
    <source>
        <dbReference type="Proteomes" id="UP000448943"/>
    </source>
</evidence>
<dbReference type="PROSITE" id="PS50995">
    <property type="entry name" value="HTH_MARR_2"/>
    <property type="match status" value="1"/>
</dbReference>
<dbReference type="Proteomes" id="UP000448943">
    <property type="component" value="Unassembled WGS sequence"/>
</dbReference>
<feature type="domain" description="HTH marR-type" evidence="4">
    <location>
        <begin position="23"/>
        <end position="161"/>
    </location>
</feature>
<dbReference type="InterPro" id="IPR036388">
    <property type="entry name" value="WH-like_DNA-bd_sf"/>
</dbReference>
<dbReference type="PANTHER" id="PTHR42756">
    <property type="entry name" value="TRANSCRIPTIONAL REGULATOR, MARR"/>
    <property type="match status" value="1"/>
</dbReference>
<dbReference type="AlphaFoldDB" id="A0A6N9PYH5"/>
<dbReference type="Gene3D" id="1.10.10.10">
    <property type="entry name" value="Winged helix-like DNA-binding domain superfamily/Winged helix DNA-binding domain"/>
    <property type="match status" value="1"/>
</dbReference>
<organism evidence="5 6">
    <name type="scientific">Chengkuizengella marina</name>
    <dbReference type="NCBI Taxonomy" id="2507566"/>
    <lineage>
        <taxon>Bacteria</taxon>
        <taxon>Bacillati</taxon>
        <taxon>Bacillota</taxon>
        <taxon>Bacilli</taxon>
        <taxon>Bacillales</taxon>
        <taxon>Paenibacillaceae</taxon>
        <taxon>Chengkuizengella</taxon>
    </lineage>
</organism>
<dbReference type="SMART" id="SM00347">
    <property type="entry name" value="HTH_MARR"/>
    <property type="match status" value="1"/>
</dbReference>
<dbReference type="Pfam" id="PF01047">
    <property type="entry name" value="MarR"/>
    <property type="match status" value="1"/>
</dbReference>
<dbReference type="PRINTS" id="PR00598">
    <property type="entry name" value="HTHMARR"/>
</dbReference>
<accession>A0A6N9PYH5</accession>
<dbReference type="EMBL" id="SIJB01000007">
    <property type="protein sequence ID" value="NBI28017.1"/>
    <property type="molecule type" value="Genomic_DNA"/>
</dbReference>
<reference evidence="5 6" key="1">
    <citation type="submission" date="2019-01" db="EMBL/GenBank/DDBJ databases">
        <title>Chengkuizengella sp. nov., isolated from deep-sea sediment of East Pacific Ocean.</title>
        <authorList>
            <person name="Yang J."/>
            <person name="Lai Q."/>
            <person name="Shao Z."/>
        </authorList>
    </citation>
    <scope>NUCLEOTIDE SEQUENCE [LARGE SCALE GENOMIC DNA]</scope>
    <source>
        <strain evidence="5 6">YPA3-1-1</strain>
    </source>
</reference>
<evidence type="ECO:0000256" key="1">
    <source>
        <dbReference type="ARBA" id="ARBA00023015"/>
    </source>
</evidence>
<dbReference type="PANTHER" id="PTHR42756:SF1">
    <property type="entry name" value="TRANSCRIPTIONAL REPRESSOR OF EMRAB OPERON"/>
    <property type="match status" value="1"/>
</dbReference>
<proteinExistence type="predicted"/>
<name>A0A6N9PYH5_9BACL</name>
<evidence type="ECO:0000259" key="4">
    <source>
        <dbReference type="PROSITE" id="PS50995"/>
    </source>
</evidence>
<gene>
    <name evidence="5" type="ORF">ERL59_03460</name>
</gene>
<comment type="caution">
    <text evidence="5">The sequence shown here is derived from an EMBL/GenBank/DDBJ whole genome shotgun (WGS) entry which is preliminary data.</text>
</comment>
<keyword evidence="1" id="KW-0805">Transcription regulation</keyword>
<keyword evidence="2" id="KW-0238">DNA-binding</keyword>
<keyword evidence="3" id="KW-0804">Transcription</keyword>
<dbReference type="InterPro" id="IPR000835">
    <property type="entry name" value="HTH_MarR-typ"/>
</dbReference>
<sequence>MCNIVHYMNYIYTKNQRDGVMDKNKLNSLIERYEEVYVVASRKINSMMEEQLEIELTKDQFTTLRFLNFFGPCPSSELAELCDVNRSAITAMVDRLVSKGFATRIPSDTDRRVILIKITEQGKIVLEKGQEKVHQFIGSILHHFEEKEIEQFITMYEKIARVLTDQIEREV</sequence>
<protein>
    <submittedName>
        <fullName evidence="5">MarR family transcriptional regulator</fullName>
    </submittedName>
</protein>
<evidence type="ECO:0000256" key="2">
    <source>
        <dbReference type="ARBA" id="ARBA00023125"/>
    </source>
</evidence>
<dbReference type="InterPro" id="IPR036390">
    <property type="entry name" value="WH_DNA-bd_sf"/>
</dbReference>
<evidence type="ECO:0000256" key="3">
    <source>
        <dbReference type="ARBA" id="ARBA00023163"/>
    </source>
</evidence>